<feature type="compositionally biased region" description="Polar residues" evidence="1">
    <location>
        <begin position="134"/>
        <end position="143"/>
    </location>
</feature>
<evidence type="ECO:0000256" key="1">
    <source>
        <dbReference type="SAM" id="MobiDB-lite"/>
    </source>
</evidence>
<name>A0AAJ8K2G7_9TREE</name>
<dbReference type="AlphaFoldDB" id="A0AAJ8K2G7"/>
<reference evidence="2" key="2">
    <citation type="submission" date="2024-02" db="EMBL/GenBank/DDBJ databases">
        <title>Comparative genomics of Cryptococcus and Kwoniella reveals pathogenesis evolution and contrasting modes of karyotype evolution via chromosome fusion or intercentromeric recombination.</title>
        <authorList>
            <person name="Coelho M.A."/>
            <person name="David-Palma M."/>
            <person name="Shea T."/>
            <person name="Bowers K."/>
            <person name="McGinley-Smith S."/>
            <person name="Mohammad A.W."/>
            <person name="Gnirke A."/>
            <person name="Yurkov A.M."/>
            <person name="Nowrousian M."/>
            <person name="Sun S."/>
            <person name="Cuomo C.A."/>
            <person name="Heitman J."/>
        </authorList>
    </citation>
    <scope>NUCLEOTIDE SEQUENCE</scope>
    <source>
        <strain evidence="2">CBS 10118</strain>
    </source>
</reference>
<feature type="region of interest" description="Disordered" evidence="1">
    <location>
        <begin position="123"/>
        <end position="157"/>
    </location>
</feature>
<accession>A0AAJ8K2G7</accession>
<keyword evidence="3" id="KW-1185">Reference proteome</keyword>
<proteinExistence type="predicted"/>
<evidence type="ECO:0000313" key="2">
    <source>
        <dbReference type="EMBL" id="WVW79831.1"/>
    </source>
</evidence>
<reference evidence="2" key="1">
    <citation type="submission" date="2013-07" db="EMBL/GenBank/DDBJ databases">
        <authorList>
            <consortium name="The Broad Institute Genome Sequencing Platform"/>
            <person name="Cuomo C."/>
            <person name="Litvintseva A."/>
            <person name="Chen Y."/>
            <person name="Heitman J."/>
            <person name="Sun S."/>
            <person name="Springer D."/>
            <person name="Dromer F."/>
            <person name="Young S.K."/>
            <person name="Zeng Q."/>
            <person name="Gargeya S."/>
            <person name="Fitzgerald M."/>
            <person name="Abouelleil A."/>
            <person name="Alvarado L."/>
            <person name="Berlin A.M."/>
            <person name="Chapman S.B."/>
            <person name="Dewar J."/>
            <person name="Goldberg J."/>
            <person name="Griggs A."/>
            <person name="Gujja S."/>
            <person name="Hansen M."/>
            <person name="Howarth C."/>
            <person name="Imamovic A."/>
            <person name="Larimer J."/>
            <person name="McCowan C."/>
            <person name="Murphy C."/>
            <person name="Pearson M."/>
            <person name="Priest M."/>
            <person name="Roberts A."/>
            <person name="Saif S."/>
            <person name="Shea T."/>
            <person name="Sykes S."/>
            <person name="Wortman J."/>
            <person name="Nusbaum C."/>
            <person name="Birren B."/>
        </authorList>
    </citation>
    <scope>NUCLEOTIDE SEQUENCE</scope>
    <source>
        <strain evidence="2">CBS 10118</strain>
    </source>
</reference>
<dbReference type="Proteomes" id="UP000092730">
    <property type="component" value="Chromosome 1"/>
</dbReference>
<gene>
    <name evidence="2" type="ORF">I302_101801</name>
</gene>
<dbReference type="KEGG" id="kbi:30204880"/>
<protein>
    <submittedName>
        <fullName evidence="2">Uncharacterized protein</fullName>
    </submittedName>
</protein>
<sequence length="188" mass="21635">MLMTRHHLPWDTEDRLSGLLDQETIWSLNAKANFVSVFGDEGARFINRIESDILLKPFCKAFRNITDLSEHASRSAGYDEFRESNPEVALEGMQFLTDFARRERRLREKVNVTNRLSKWKKPRIASDLEKQRGPSRQSTSDSDQAYEHPSLGTLLPIPQDLGKSSDLIALLYKGDDLLLEMQGTRKKR</sequence>
<organism evidence="2 3">
    <name type="scientific">Kwoniella bestiolae CBS 10118</name>
    <dbReference type="NCBI Taxonomy" id="1296100"/>
    <lineage>
        <taxon>Eukaryota</taxon>
        <taxon>Fungi</taxon>
        <taxon>Dikarya</taxon>
        <taxon>Basidiomycota</taxon>
        <taxon>Agaricomycotina</taxon>
        <taxon>Tremellomycetes</taxon>
        <taxon>Tremellales</taxon>
        <taxon>Cryptococcaceae</taxon>
        <taxon>Kwoniella</taxon>
    </lineage>
</organism>
<dbReference type="EMBL" id="CP144541">
    <property type="protein sequence ID" value="WVW79831.1"/>
    <property type="molecule type" value="Genomic_DNA"/>
</dbReference>
<dbReference type="RefSeq" id="XP_019050060.2">
    <property type="nucleotide sequence ID" value="XM_019187182.2"/>
</dbReference>
<dbReference type="GeneID" id="30204880"/>
<evidence type="ECO:0000313" key="3">
    <source>
        <dbReference type="Proteomes" id="UP000092730"/>
    </source>
</evidence>